<keyword evidence="3" id="KW-0378">Hydrolase</keyword>
<proteinExistence type="predicted"/>
<dbReference type="SUPFAM" id="SSF52980">
    <property type="entry name" value="Restriction endonuclease-like"/>
    <property type="match status" value="1"/>
</dbReference>
<keyword evidence="3" id="KW-0540">Nuclease</keyword>
<evidence type="ECO:0000259" key="2">
    <source>
        <dbReference type="Pfam" id="PF05685"/>
    </source>
</evidence>
<evidence type="ECO:0000313" key="4">
    <source>
        <dbReference type="Proteomes" id="UP000031561"/>
    </source>
</evidence>
<dbReference type="InterPro" id="IPR012296">
    <property type="entry name" value="Nuclease_put_TT1808"/>
</dbReference>
<gene>
    <name evidence="3" type="ORF">QQ91_0014525</name>
</gene>
<feature type="domain" description="Putative restriction endonuclease" evidence="2">
    <location>
        <begin position="10"/>
        <end position="65"/>
    </location>
</feature>
<dbReference type="Proteomes" id="UP000031561">
    <property type="component" value="Unassembled WGS sequence"/>
</dbReference>
<accession>A0ABD4T5G9</accession>
<dbReference type="Pfam" id="PF05685">
    <property type="entry name" value="Uma2"/>
    <property type="match status" value="1"/>
</dbReference>
<keyword evidence="4" id="KW-1185">Reference proteome</keyword>
<organism evidence="3 4">
    <name type="scientific">Lyngbya confervoides BDU141951</name>
    <dbReference type="NCBI Taxonomy" id="1574623"/>
    <lineage>
        <taxon>Bacteria</taxon>
        <taxon>Bacillati</taxon>
        <taxon>Cyanobacteriota</taxon>
        <taxon>Cyanophyceae</taxon>
        <taxon>Oscillatoriophycideae</taxon>
        <taxon>Oscillatoriales</taxon>
        <taxon>Microcoleaceae</taxon>
        <taxon>Lyngbya</taxon>
    </lineage>
</organism>
<sequence>MAIRTQRLTFEAYLTYSDGTDTRYELVDGKLWPMRLGTGKHPAIIRFLSKHLEQQPEALQQDWAAIPAMITESGSGNRLHSGRRALSRHRISR</sequence>
<dbReference type="InterPro" id="IPR011335">
    <property type="entry name" value="Restrct_endonuc-II-like"/>
</dbReference>
<dbReference type="RefSeq" id="WP_166282938.1">
    <property type="nucleotide sequence ID" value="NZ_JTHE03000085.1"/>
</dbReference>
<evidence type="ECO:0000313" key="3">
    <source>
        <dbReference type="EMBL" id="MCM1984036.1"/>
    </source>
</evidence>
<feature type="compositionally biased region" description="Basic residues" evidence="1">
    <location>
        <begin position="80"/>
        <end position="93"/>
    </location>
</feature>
<dbReference type="GO" id="GO:0004519">
    <property type="term" value="F:endonuclease activity"/>
    <property type="evidence" value="ECO:0007669"/>
    <property type="project" value="UniProtKB-KW"/>
</dbReference>
<protein>
    <submittedName>
        <fullName evidence="3">Uma2 family endonuclease</fullName>
    </submittedName>
</protein>
<name>A0ABD4T5G9_9CYAN</name>
<reference evidence="3 4" key="1">
    <citation type="journal article" date="2015" name="Genome Announc.">
        <title>Draft Genome Sequence of Filamentous Marine Cyanobacterium Lyngbya confervoides Strain BDU141951.</title>
        <authorList>
            <person name="Chandrababunaidu M.M."/>
            <person name="Sen D."/>
            <person name="Tripathy S."/>
        </authorList>
    </citation>
    <scope>NUCLEOTIDE SEQUENCE [LARGE SCALE GENOMIC DNA]</scope>
    <source>
        <strain evidence="3 4">BDU141951</strain>
    </source>
</reference>
<keyword evidence="3" id="KW-0255">Endonuclease</keyword>
<dbReference type="Gene3D" id="3.90.1570.10">
    <property type="entry name" value="tt1808, chain A"/>
    <property type="match status" value="1"/>
</dbReference>
<dbReference type="EMBL" id="JTHE03000085">
    <property type="protein sequence ID" value="MCM1984036.1"/>
    <property type="molecule type" value="Genomic_DNA"/>
</dbReference>
<dbReference type="AlphaFoldDB" id="A0ABD4T5G9"/>
<dbReference type="InterPro" id="IPR008538">
    <property type="entry name" value="Uma2"/>
</dbReference>
<comment type="caution">
    <text evidence="3">The sequence shown here is derived from an EMBL/GenBank/DDBJ whole genome shotgun (WGS) entry which is preliminary data.</text>
</comment>
<evidence type="ECO:0000256" key="1">
    <source>
        <dbReference type="SAM" id="MobiDB-lite"/>
    </source>
</evidence>
<feature type="region of interest" description="Disordered" evidence="1">
    <location>
        <begin position="73"/>
        <end position="93"/>
    </location>
</feature>